<evidence type="ECO:0000256" key="1">
    <source>
        <dbReference type="SAM" id="Coils"/>
    </source>
</evidence>
<sequence length="168" mass="18701">MASPGDVQGASTGSRCTRADCTSLREELELLRGDLLEIEGENEQLHDQLATLQSDASSRELQTQQKLVEKENAIAHLSETVAGLTTQLQQQLELHSEKTTASAPDKPATKPVEQDFEALKTQNEALEIKLKELQAQLEREATAGLKRSDKWPKWPRRARMNAVSSIQR</sequence>
<evidence type="ECO:0000256" key="2">
    <source>
        <dbReference type="SAM" id="MobiDB-lite"/>
    </source>
</evidence>
<dbReference type="Proteomes" id="UP000054636">
    <property type="component" value="Unassembled WGS sequence"/>
</dbReference>
<accession>A0A0W8CR97</accession>
<feature type="coiled-coil region" evidence="1">
    <location>
        <begin position="21"/>
        <end position="55"/>
    </location>
</feature>
<proteinExistence type="predicted"/>
<name>A0A0W8CR97_PHYNI</name>
<dbReference type="AlphaFoldDB" id="A0A0W8CR97"/>
<feature type="compositionally biased region" description="Basic and acidic residues" evidence="2">
    <location>
        <begin position="141"/>
        <end position="152"/>
    </location>
</feature>
<organism evidence="3 4">
    <name type="scientific">Phytophthora nicotianae</name>
    <name type="common">Potato buckeye rot agent</name>
    <name type="synonym">Phytophthora parasitica</name>
    <dbReference type="NCBI Taxonomy" id="4792"/>
    <lineage>
        <taxon>Eukaryota</taxon>
        <taxon>Sar</taxon>
        <taxon>Stramenopiles</taxon>
        <taxon>Oomycota</taxon>
        <taxon>Peronosporomycetes</taxon>
        <taxon>Peronosporales</taxon>
        <taxon>Peronosporaceae</taxon>
        <taxon>Phytophthora</taxon>
    </lineage>
</organism>
<keyword evidence="1" id="KW-0175">Coiled coil</keyword>
<protein>
    <submittedName>
        <fullName evidence="3">Uncharacterized protein</fullName>
    </submittedName>
</protein>
<evidence type="ECO:0000313" key="4">
    <source>
        <dbReference type="Proteomes" id="UP000054636"/>
    </source>
</evidence>
<reference evidence="3 4" key="1">
    <citation type="submission" date="2015-11" db="EMBL/GenBank/DDBJ databases">
        <title>Genomes and virulence difference between two physiological races of Phytophthora nicotianae.</title>
        <authorList>
            <person name="Liu H."/>
            <person name="Ma X."/>
            <person name="Yu H."/>
            <person name="Fang D."/>
            <person name="Li Y."/>
            <person name="Wang X."/>
            <person name="Wang W."/>
            <person name="Dong Y."/>
            <person name="Xiao B."/>
        </authorList>
    </citation>
    <scope>NUCLEOTIDE SEQUENCE [LARGE SCALE GENOMIC DNA]</scope>
    <source>
        <strain evidence="4">race 1</strain>
    </source>
</reference>
<feature type="region of interest" description="Disordered" evidence="2">
    <location>
        <begin position="141"/>
        <end position="168"/>
    </location>
</feature>
<comment type="caution">
    <text evidence="3">The sequence shown here is derived from an EMBL/GenBank/DDBJ whole genome shotgun (WGS) entry which is preliminary data.</text>
</comment>
<dbReference type="EMBL" id="LNFP01001385">
    <property type="protein sequence ID" value="KUF86552.1"/>
    <property type="molecule type" value="Genomic_DNA"/>
</dbReference>
<evidence type="ECO:0000313" key="3">
    <source>
        <dbReference type="EMBL" id="KUF86552.1"/>
    </source>
</evidence>
<gene>
    <name evidence="3" type="ORF">AM588_10001175</name>
</gene>